<reference evidence="2 3" key="1">
    <citation type="journal article" date="2012" name="J. Bacteriol.">
        <title>Draft genome sequence of the nitrophenol-degrading actinomycete Rhodococcus imtechensis RKJ300.</title>
        <authorList>
            <person name="Vikram S."/>
            <person name="Kumar S."/>
            <person name="Subramanian S."/>
            <person name="Raghava G.P."/>
        </authorList>
    </citation>
    <scope>NUCLEOTIDE SEQUENCE [LARGE SCALE GENOMIC DNA]</scope>
    <source>
        <strain evidence="2 3">RKJ300</strain>
    </source>
</reference>
<evidence type="ECO:0000313" key="3">
    <source>
        <dbReference type="Proteomes" id="UP000006447"/>
    </source>
</evidence>
<keyword evidence="1" id="KW-0812">Transmembrane</keyword>
<feature type="transmembrane region" description="Helical" evidence="1">
    <location>
        <begin position="96"/>
        <end position="115"/>
    </location>
</feature>
<name>I0WG74_RHOOP</name>
<comment type="caution">
    <text evidence="2">The sequence shown here is derived from an EMBL/GenBank/DDBJ whole genome shotgun (WGS) entry which is preliminary data.</text>
</comment>
<accession>I0WG74</accession>
<dbReference type="Proteomes" id="UP000006447">
    <property type="component" value="Unassembled WGS sequence"/>
</dbReference>
<keyword evidence="1" id="KW-0472">Membrane</keyword>
<protein>
    <submittedName>
        <fullName evidence="2">Uncharacterized protein</fullName>
    </submittedName>
</protein>
<organism evidence="2 3">
    <name type="scientific">Rhodococcus opacus RKJ300 = JCM 13270</name>
    <dbReference type="NCBI Taxonomy" id="1165867"/>
    <lineage>
        <taxon>Bacteria</taxon>
        <taxon>Bacillati</taxon>
        <taxon>Actinomycetota</taxon>
        <taxon>Actinomycetes</taxon>
        <taxon>Mycobacteriales</taxon>
        <taxon>Nocardiaceae</taxon>
        <taxon>Rhodococcus</taxon>
    </lineage>
</organism>
<dbReference type="EMBL" id="AJJH01000155">
    <property type="protein sequence ID" value="EID75390.1"/>
    <property type="molecule type" value="Genomic_DNA"/>
</dbReference>
<proteinExistence type="predicted"/>
<evidence type="ECO:0000313" key="2">
    <source>
        <dbReference type="EMBL" id="EID75390.1"/>
    </source>
</evidence>
<gene>
    <name evidence="2" type="ORF">W59_27896</name>
</gene>
<sequence>MLMRTTVCDPHNSQHIDELDAVHHHLNPRGRKSDITGSTQRRCQSGAVTTQHMPMHRTAAPTKGAVVELQHRRRTSGIGVAECPGAAPAQGCDDELMLALIGFLLVVWLVFVVLGLVVKGFLWLAVIGIVLFALTAGWGWLNRNTRT</sequence>
<evidence type="ECO:0000256" key="1">
    <source>
        <dbReference type="SAM" id="Phobius"/>
    </source>
</evidence>
<feature type="transmembrane region" description="Helical" evidence="1">
    <location>
        <begin position="121"/>
        <end position="141"/>
    </location>
</feature>
<keyword evidence="1" id="KW-1133">Transmembrane helix</keyword>
<dbReference type="PATRIC" id="fig|1165867.3.peg.5705"/>
<dbReference type="AlphaFoldDB" id="I0WG74"/>